<proteinExistence type="predicted"/>
<organism evidence="1">
    <name type="scientific">marine sediment metagenome</name>
    <dbReference type="NCBI Taxonomy" id="412755"/>
    <lineage>
        <taxon>unclassified sequences</taxon>
        <taxon>metagenomes</taxon>
        <taxon>ecological metagenomes</taxon>
    </lineage>
</organism>
<reference evidence="1" key="1">
    <citation type="journal article" date="2014" name="Front. Microbiol.">
        <title>High frequency of phylogenetically diverse reductive dehalogenase-homologous genes in deep subseafloor sedimentary metagenomes.</title>
        <authorList>
            <person name="Kawai M."/>
            <person name="Futagami T."/>
            <person name="Toyoda A."/>
            <person name="Takaki Y."/>
            <person name="Nishi S."/>
            <person name="Hori S."/>
            <person name="Arai W."/>
            <person name="Tsubouchi T."/>
            <person name="Morono Y."/>
            <person name="Uchiyama I."/>
            <person name="Ito T."/>
            <person name="Fujiyama A."/>
            <person name="Inagaki F."/>
            <person name="Takami H."/>
        </authorList>
    </citation>
    <scope>NUCLEOTIDE SEQUENCE</scope>
    <source>
        <strain evidence="1">Expedition CK06-06</strain>
    </source>
</reference>
<dbReference type="AlphaFoldDB" id="X1S912"/>
<gene>
    <name evidence="1" type="ORF">S12H4_36181</name>
</gene>
<feature type="non-terminal residue" evidence="1">
    <location>
        <position position="84"/>
    </location>
</feature>
<protein>
    <submittedName>
        <fullName evidence="1">Uncharacterized protein</fullName>
    </submittedName>
</protein>
<evidence type="ECO:0000313" key="1">
    <source>
        <dbReference type="EMBL" id="GAI89517.1"/>
    </source>
</evidence>
<comment type="caution">
    <text evidence="1">The sequence shown here is derived from an EMBL/GenBank/DDBJ whole genome shotgun (WGS) entry which is preliminary data.</text>
</comment>
<accession>X1S912</accession>
<name>X1S912_9ZZZZ</name>
<sequence>MPRRRMVDPLFWDDHYIATLTRDERILVLGCTGNADDEGRLKAHPAYLKASIFMYDDDLDASDVEKLRDSCLTKMKPWPNTHPY</sequence>
<dbReference type="EMBL" id="BARW01021554">
    <property type="protein sequence ID" value="GAI89517.1"/>
    <property type="molecule type" value="Genomic_DNA"/>
</dbReference>